<dbReference type="Pfam" id="PF02086">
    <property type="entry name" value="MethyltransfD12"/>
    <property type="match status" value="1"/>
</dbReference>
<dbReference type="Gene3D" id="1.10.1020.10">
    <property type="entry name" value="Adenine-specific Methyltransferase, Domain 2"/>
    <property type="match status" value="1"/>
</dbReference>
<evidence type="ECO:0000256" key="2">
    <source>
        <dbReference type="ARBA" id="ARBA00011900"/>
    </source>
</evidence>
<dbReference type="Proteomes" id="UP000401273">
    <property type="component" value="Unassembled WGS sequence"/>
</dbReference>
<dbReference type="GO" id="GO:0006298">
    <property type="term" value="P:mismatch repair"/>
    <property type="evidence" value="ECO:0007669"/>
    <property type="project" value="TreeGrafter"/>
</dbReference>
<evidence type="ECO:0000256" key="6">
    <source>
        <dbReference type="ARBA" id="ARBA00047942"/>
    </source>
</evidence>
<dbReference type="GO" id="GO:0009007">
    <property type="term" value="F:site-specific DNA-methyltransferase (adenine-specific) activity"/>
    <property type="evidence" value="ECO:0007669"/>
    <property type="project" value="UniProtKB-EC"/>
</dbReference>
<dbReference type="PANTHER" id="PTHR30481">
    <property type="entry name" value="DNA ADENINE METHYLASE"/>
    <property type="match status" value="1"/>
</dbReference>
<comment type="catalytic activity">
    <reaction evidence="6">
        <text>a 2'-deoxyadenosine in DNA + S-adenosyl-L-methionine = an N(6)-methyl-2'-deoxyadenosine in DNA + S-adenosyl-L-homocysteine + H(+)</text>
        <dbReference type="Rhea" id="RHEA:15197"/>
        <dbReference type="Rhea" id="RHEA-COMP:12418"/>
        <dbReference type="Rhea" id="RHEA-COMP:12419"/>
        <dbReference type="ChEBI" id="CHEBI:15378"/>
        <dbReference type="ChEBI" id="CHEBI:57856"/>
        <dbReference type="ChEBI" id="CHEBI:59789"/>
        <dbReference type="ChEBI" id="CHEBI:90615"/>
        <dbReference type="ChEBI" id="CHEBI:90616"/>
        <dbReference type="EC" id="2.1.1.72"/>
    </reaction>
</comment>
<evidence type="ECO:0000256" key="1">
    <source>
        <dbReference type="ARBA" id="ARBA00006594"/>
    </source>
</evidence>
<dbReference type="InterPro" id="IPR029063">
    <property type="entry name" value="SAM-dependent_MTases_sf"/>
</dbReference>
<protein>
    <recommendedName>
        <fullName evidence="2">site-specific DNA-methyltransferase (adenine-specific)</fullName>
        <ecNumber evidence="2">2.1.1.72</ecNumber>
    </recommendedName>
</protein>
<dbReference type="EC" id="2.1.1.72" evidence="2"/>
<dbReference type="GO" id="GO:0009307">
    <property type="term" value="P:DNA restriction-modification system"/>
    <property type="evidence" value="ECO:0007669"/>
    <property type="project" value="InterPro"/>
</dbReference>
<keyword evidence="3 8" id="KW-0489">Methyltransferase</keyword>
<keyword evidence="4 8" id="KW-0808">Transferase</keyword>
<evidence type="ECO:0000256" key="4">
    <source>
        <dbReference type="ARBA" id="ARBA00022679"/>
    </source>
</evidence>
<comment type="caution">
    <text evidence="8">The sequence shown here is derived from an EMBL/GenBank/DDBJ whole genome shotgun (WGS) entry which is preliminary data.</text>
</comment>
<feature type="binding site" evidence="7">
    <location>
        <position position="60"/>
    </location>
    <ligand>
        <name>S-adenosyl-L-methionine</name>
        <dbReference type="ChEBI" id="CHEBI:59789"/>
    </ligand>
</feature>
<keyword evidence="5" id="KW-0949">S-adenosyl-L-methionine</keyword>
<dbReference type="PIRSF" id="PIRSF000398">
    <property type="entry name" value="M_m6A_EcoRV"/>
    <property type="match status" value="1"/>
</dbReference>
<evidence type="ECO:0000256" key="7">
    <source>
        <dbReference type="PIRSR" id="PIRSR000398-1"/>
    </source>
</evidence>
<dbReference type="GO" id="GO:0032259">
    <property type="term" value="P:methylation"/>
    <property type="evidence" value="ECO:0007669"/>
    <property type="project" value="UniProtKB-KW"/>
</dbReference>
<accession>A0A6Y7VWG7</accession>
<dbReference type="PRINTS" id="PR00505">
    <property type="entry name" value="D12N6MTFRASE"/>
</dbReference>
<sequence>MKNVITAPIRWTGSKKKLLNEMLLTFDKEKSVYVEPFLGSGTVLLNVLYQNMYKKYYVNDINSNLIDFYQILKTEKEKLFQIILDICQQYNQLEDISEKETYYYEMRKKFNERRIKVHKRAAIFWFLMKSGFNGVYRVNSNNKFNVPFGKKEKILFNLESAKTISELIQNVEFFNLDYITFLETVSNKESFNEAFLYFDPPYLPENNLVRQQLYTKDKFEHERFIDHILAYNIKFRELTFMISMSDSTYANEVYQSEYTYRIDVREIIRIVNPKKLVRSKEIAYINYKLKIEDRKHY</sequence>
<dbReference type="InterPro" id="IPR012263">
    <property type="entry name" value="M_m6A_EcoRV"/>
</dbReference>
<dbReference type="InterPro" id="IPR012327">
    <property type="entry name" value="MeTrfase_D12"/>
</dbReference>
<dbReference type="NCBIfam" id="TIGR00571">
    <property type="entry name" value="dam"/>
    <property type="match status" value="1"/>
</dbReference>
<evidence type="ECO:0000313" key="9">
    <source>
        <dbReference type="Proteomes" id="UP000401273"/>
    </source>
</evidence>
<dbReference type="SUPFAM" id="SSF53335">
    <property type="entry name" value="S-adenosyl-L-methionine-dependent methyltransferases"/>
    <property type="match status" value="1"/>
</dbReference>
<evidence type="ECO:0000256" key="5">
    <source>
        <dbReference type="ARBA" id="ARBA00022691"/>
    </source>
</evidence>
<dbReference type="GO" id="GO:0043565">
    <property type="term" value="F:sequence-specific DNA binding"/>
    <property type="evidence" value="ECO:0007669"/>
    <property type="project" value="TreeGrafter"/>
</dbReference>
<dbReference type="InterPro" id="IPR023095">
    <property type="entry name" value="Ade_MeTrfase_dom_2"/>
</dbReference>
<evidence type="ECO:0000313" key="8">
    <source>
        <dbReference type="EMBL" id="EAE2898780.1"/>
    </source>
</evidence>
<dbReference type="EMBL" id="AAARLF010000008">
    <property type="protein sequence ID" value="EAE2898780.1"/>
    <property type="molecule type" value="Genomic_DNA"/>
</dbReference>
<feature type="binding site" evidence="7">
    <location>
        <position position="15"/>
    </location>
    <ligand>
        <name>S-adenosyl-L-methionine</name>
        <dbReference type="ChEBI" id="CHEBI:59789"/>
    </ligand>
</feature>
<reference evidence="8 9" key="1">
    <citation type="submission" date="2019-03" db="EMBL/GenBank/DDBJ databases">
        <authorList>
            <person name="Ashton P.M."/>
            <person name="Dallman T."/>
            <person name="Nair S."/>
            <person name="De Pinna E."/>
            <person name="Peters T."/>
            <person name="Grant K."/>
        </authorList>
    </citation>
    <scope>NUCLEOTIDE SEQUENCE [LARGE SCALE GENOMIC DNA]</scope>
    <source>
        <strain evidence="8">RL15000271</strain>
    </source>
</reference>
<organism evidence="8 9">
    <name type="scientific">Listeria monocytogenes</name>
    <dbReference type="NCBI Taxonomy" id="1639"/>
    <lineage>
        <taxon>Bacteria</taxon>
        <taxon>Bacillati</taxon>
        <taxon>Bacillota</taxon>
        <taxon>Bacilli</taxon>
        <taxon>Bacillales</taxon>
        <taxon>Listeriaceae</taxon>
        <taxon>Listeria</taxon>
    </lineage>
</organism>
<dbReference type="GO" id="GO:1904047">
    <property type="term" value="F:S-adenosyl-L-methionine binding"/>
    <property type="evidence" value="ECO:0007669"/>
    <property type="project" value="TreeGrafter"/>
</dbReference>
<dbReference type="AlphaFoldDB" id="A0A6Y7VWG7"/>
<comment type="similarity">
    <text evidence="1">Belongs to the N(4)/N(6)-methyltransferase family.</text>
</comment>
<name>A0A6Y7VWG7_LISMN</name>
<dbReference type="RefSeq" id="WP_070778540.1">
    <property type="nucleotide sequence ID" value="NZ_CP196567.1"/>
</dbReference>
<evidence type="ECO:0000256" key="3">
    <source>
        <dbReference type="ARBA" id="ARBA00022603"/>
    </source>
</evidence>
<feature type="binding site" evidence="7">
    <location>
        <position position="199"/>
    </location>
    <ligand>
        <name>S-adenosyl-L-methionine</name>
        <dbReference type="ChEBI" id="CHEBI:59789"/>
    </ligand>
</feature>
<feature type="binding site" evidence="7">
    <location>
        <position position="11"/>
    </location>
    <ligand>
        <name>S-adenosyl-L-methionine</name>
        <dbReference type="ChEBI" id="CHEBI:59789"/>
    </ligand>
</feature>
<gene>
    <name evidence="8" type="ORF">E1W43_12605</name>
</gene>
<proteinExistence type="inferred from homology"/>
<dbReference type="Gene3D" id="3.40.50.150">
    <property type="entry name" value="Vaccinia Virus protein VP39"/>
    <property type="match status" value="1"/>
</dbReference>